<keyword evidence="3 7" id="KW-0812">Transmembrane</keyword>
<dbReference type="Gene3D" id="1.20.1250.20">
    <property type="entry name" value="MFS general substrate transporter like domains"/>
    <property type="match status" value="1"/>
</dbReference>
<evidence type="ECO:0000313" key="10">
    <source>
        <dbReference type="Proteomes" id="UP001300502"/>
    </source>
</evidence>
<organism evidence="9 10">
    <name type="scientific">Galdieria yellowstonensis</name>
    <dbReference type="NCBI Taxonomy" id="3028027"/>
    <lineage>
        <taxon>Eukaryota</taxon>
        <taxon>Rhodophyta</taxon>
        <taxon>Bangiophyceae</taxon>
        <taxon>Galdieriales</taxon>
        <taxon>Galdieriaceae</taxon>
        <taxon>Galdieria</taxon>
    </lineage>
</organism>
<dbReference type="AlphaFoldDB" id="A0AAV9IDE2"/>
<keyword evidence="4 7" id="KW-1133">Transmembrane helix</keyword>
<dbReference type="InterPro" id="IPR036259">
    <property type="entry name" value="MFS_trans_sf"/>
</dbReference>
<keyword evidence="5 7" id="KW-0472">Membrane</keyword>
<keyword evidence="2 6" id="KW-0813">Transport</keyword>
<dbReference type="PANTHER" id="PTHR48020:SF12">
    <property type="entry name" value="PROTON MYO-INOSITOL COTRANSPORTER"/>
    <property type="match status" value="1"/>
</dbReference>
<sequence>MESPGEEMTTLAGTTTAVPRHRAILVGTEQPNSSSYSDSSVQLSDVSHGSLPQRSASGRLSNFFRFFRKRRLHTSQVTGDFQFATEAQRENPFRQPRRLYIVAVFAALGAFIVGMDISLVSGAQIFYNTQFGLNTNYQGLTASGTLIGALFGTILSIFANNVFGRRGTIFFASMISVGGALWEALAPSWPMLFLGRFIVGNAMGMLSCTVPVFLAETTPAYIRGALTSLYQQSVATGIFIGYLVDAIFVYVPGNIGWRVMLGSSMVPAIVEGCGIIFLPETPRWLIKKGYDEYALNVLLSLRSTREQALRDFEMVKETVLEEREASEGKNLYLEAIRIASNRRALIVGIMLQLFQQFCGMNTIMYYVDYTFHHMVGVSRKTSVVASMVAGFANAVFTLPVYWTIDSYGRRILMLFTFPIMISMLLLGGFSFFGSQWLNFTLVIVSIAVFIAAYSPANGPVPWVVTAEIYPLYIRSECMSISTFCNYMFNFVVSFSWPDMLASMTAQGAYGFYALMTLIGFVYIFFFMPETKGYTLEQMKVVFEKSSFDIARYHWKCLCRNMRKLFGLEVPQTPISSPYDTPWPEEL</sequence>
<dbReference type="InterPro" id="IPR020846">
    <property type="entry name" value="MFS_dom"/>
</dbReference>
<evidence type="ECO:0000313" key="9">
    <source>
        <dbReference type="EMBL" id="KAK4525364.1"/>
    </source>
</evidence>
<feature type="transmembrane region" description="Helical" evidence="7">
    <location>
        <begin position="508"/>
        <end position="527"/>
    </location>
</feature>
<accession>A0AAV9IDE2</accession>
<comment type="similarity">
    <text evidence="6">Belongs to the major facilitator superfamily. Sugar transporter (TC 2.A.1.1) family.</text>
</comment>
<feature type="transmembrane region" description="Helical" evidence="7">
    <location>
        <begin position="436"/>
        <end position="456"/>
    </location>
</feature>
<evidence type="ECO:0000256" key="6">
    <source>
        <dbReference type="RuleBase" id="RU003346"/>
    </source>
</evidence>
<feature type="transmembrane region" description="Helical" evidence="7">
    <location>
        <begin position="383"/>
        <end position="404"/>
    </location>
</feature>
<gene>
    <name evidence="9" type="ORF">GAYE_SCF12G3272</name>
</gene>
<feature type="transmembrane region" description="Helical" evidence="7">
    <location>
        <begin position="99"/>
        <end position="127"/>
    </location>
</feature>
<proteinExistence type="inferred from homology"/>
<comment type="caution">
    <text evidence="9">The sequence shown here is derived from an EMBL/GenBank/DDBJ whole genome shotgun (WGS) entry which is preliminary data.</text>
</comment>
<evidence type="ECO:0000256" key="5">
    <source>
        <dbReference type="ARBA" id="ARBA00023136"/>
    </source>
</evidence>
<dbReference type="Pfam" id="PF00083">
    <property type="entry name" value="Sugar_tr"/>
    <property type="match status" value="1"/>
</dbReference>
<evidence type="ECO:0000256" key="3">
    <source>
        <dbReference type="ARBA" id="ARBA00022692"/>
    </source>
</evidence>
<dbReference type="NCBIfam" id="TIGR00879">
    <property type="entry name" value="SP"/>
    <property type="match status" value="1"/>
</dbReference>
<feature type="transmembrane region" description="Helical" evidence="7">
    <location>
        <begin position="191"/>
        <end position="214"/>
    </location>
</feature>
<feature type="transmembrane region" description="Helical" evidence="7">
    <location>
        <begin position="344"/>
        <end position="367"/>
    </location>
</feature>
<evidence type="ECO:0000256" key="7">
    <source>
        <dbReference type="SAM" id="Phobius"/>
    </source>
</evidence>
<feature type="transmembrane region" description="Helical" evidence="7">
    <location>
        <begin position="167"/>
        <end position="185"/>
    </location>
</feature>
<comment type="subcellular location">
    <subcellularLocation>
        <location evidence="1">Membrane</location>
        <topology evidence="1">Multi-pass membrane protein</topology>
    </subcellularLocation>
</comment>
<evidence type="ECO:0000256" key="1">
    <source>
        <dbReference type="ARBA" id="ARBA00004141"/>
    </source>
</evidence>
<dbReference type="EMBL" id="JANCYU010000030">
    <property type="protein sequence ID" value="KAK4525364.1"/>
    <property type="molecule type" value="Genomic_DNA"/>
</dbReference>
<feature type="transmembrane region" description="Helical" evidence="7">
    <location>
        <begin position="234"/>
        <end position="251"/>
    </location>
</feature>
<dbReference type="PANTHER" id="PTHR48020">
    <property type="entry name" value="PROTON MYO-INOSITOL COTRANSPORTER"/>
    <property type="match status" value="1"/>
</dbReference>
<dbReference type="InterPro" id="IPR003663">
    <property type="entry name" value="Sugar/inositol_transpt"/>
</dbReference>
<dbReference type="SUPFAM" id="SSF103473">
    <property type="entry name" value="MFS general substrate transporter"/>
    <property type="match status" value="1"/>
</dbReference>
<feature type="transmembrane region" description="Helical" evidence="7">
    <location>
        <begin position="411"/>
        <end position="430"/>
    </location>
</feature>
<keyword evidence="10" id="KW-1185">Reference proteome</keyword>
<evidence type="ECO:0000256" key="4">
    <source>
        <dbReference type="ARBA" id="ARBA00022989"/>
    </source>
</evidence>
<evidence type="ECO:0000256" key="2">
    <source>
        <dbReference type="ARBA" id="ARBA00022448"/>
    </source>
</evidence>
<dbReference type="GO" id="GO:0016020">
    <property type="term" value="C:membrane"/>
    <property type="evidence" value="ECO:0007669"/>
    <property type="project" value="UniProtKB-SubCell"/>
</dbReference>
<dbReference type="PRINTS" id="PR00171">
    <property type="entry name" value="SUGRTRNSPORT"/>
</dbReference>
<protein>
    <recommendedName>
        <fullName evidence="8">Major facilitator superfamily (MFS) profile domain-containing protein</fullName>
    </recommendedName>
</protein>
<feature type="transmembrane region" description="Helical" evidence="7">
    <location>
        <begin position="257"/>
        <end position="278"/>
    </location>
</feature>
<dbReference type="GO" id="GO:0022857">
    <property type="term" value="F:transmembrane transporter activity"/>
    <property type="evidence" value="ECO:0007669"/>
    <property type="project" value="InterPro"/>
</dbReference>
<evidence type="ECO:0000259" key="8">
    <source>
        <dbReference type="PROSITE" id="PS50850"/>
    </source>
</evidence>
<name>A0AAV9IDE2_9RHOD</name>
<feature type="transmembrane region" description="Helical" evidence="7">
    <location>
        <begin position="477"/>
        <end position="496"/>
    </location>
</feature>
<dbReference type="PROSITE" id="PS50850">
    <property type="entry name" value="MFS"/>
    <property type="match status" value="1"/>
</dbReference>
<dbReference type="Proteomes" id="UP001300502">
    <property type="component" value="Unassembled WGS sequence"/>
</dbReference>
<dbReference type="InterPro" id="IPR005828">
    <property type="entry name" value="MFS_sugar_transport-like"/>
</dbReference>
<feature type="transmembrane region" description="Helical" evidence="7">
    <location>
        <begin position="139"/>
        <end position="160"/>
    </location>
</feature>
<feature type="domain" description="Major facilitator superfamily (MFS) profile" evidence="8">
    <location>
        <begin position="102"/>
        <end position="531"/>
    </location>
</feature>
<reference evidence="9 10" key="1">
    <citation type="submission" date="2022-07" db="EMBL/GenBank/DDBJ databases">
        <title>Genome-wide signatures of adaptation to extreme environments.</title>
        <authorList>
            <person name="Cho C.H."/>
            <person name="Yoon H.S."/>
        </authorList>
    </citation>
    <scope>NUCLEOTIDE SEQUENCE [LARGE SCALE GENOMIC DNA]</scope>
    <source>
        <strain evidence="9 10">108.79 E11</strain>
    </source>
</reference>
<dbReference type="InterPro" id="IPR050814">
    <property type="entry name" value="Myo-inositol_Transporter"/>
</dbReference>